<keyword evidence="3" id="KW-0460">Magnesium</keyword>
<evidence type="ECO:0000313" key="7">
    <source>
        <dbReference type="Proteomes" id="UP000305948"/>
    </source>
</evidence>
<dbReference type="GO" id="GO:0005525">
    <property type="term" value="F:GTP binding"/>
    <property type="evidence" value="ECO:0007669"/>
    <property type="project" value="UniProtKB-KW"/>
</dbReference>
<dbReference type="CDD" id="cd01876">
    <property type="entry name" value="YihA_EngB"/>
    <property type="match status" value="1"/>
</dbReference>
<evidence type="ECO:0000259" key="5">
    <source>
        <dbReference type="PROSITE" id="PS51706"/>
    </source>
</evidence>
<reference evidence="6 7" key="1">
    <citation type="journal article" date="2019" name="Nat. Ecol. Evol.">
        <title>Megaphylogeny resolves global patterns of mushroom evolution.</title>
        <authorList>
            <person name="Varga T."/>
            <person name="Krizsan K."/>
            <person name="Foldi C."/>
            <person name="Dima B."/>
            <person name="Sanchez-Garcia M."/>
            <person name="Sanchez-Ramirez S."/>
            <person name="Szollosi G.J."/>
            <person name="Szarkandi J.G."/>
            <person name="Papp V."/>
            <person name="Albert L."/>
            <person name="Andreopoulos W."/>
            <person name="Angelini C."/>
            <person name="Antonin V."/>
            <person name="Barry K.W."/>
            <person name="Bougher N.L."/>
            <person name="Buchanan P."/>
            <person name="Buyck B."/>
            <person name="Bense V."/>
            <person name="Catcheside P."/>
            <person name="Chovatia M."/>
            <person name="Cooper J."/>
            <person name="Damon W."/>
            <person name="Desjardin D."/>
            <person name="Finy P."/>
            <person name="Geml J."/>
            <person name="Haridas S."/>
            <person name="Hughes K."/>
            <person name="Justo A."/>
            <person name="Karasinski D."/>
            <person name="Kautmanova I."/>
            <person name="Kiss B."/>
            <person name="Kocsube S."/>
            <person name="Kotiranta H."/>
            <person name="LaButti K.M."/>
            <person name="Lechner B.E."/>
            <person name="Liimatainen K."/>
            <person name="Lipzen A."/>
            <person name="Lukacs Z."/>
            <person name="Mihaltcheva S."/>
            <person name="Morgado L.N."/>
            <person name="Niskanen T."/>
            <person name="Noordeloos M.E."/>
            <person name="Ohm R.A."/>
            <person name="Ortiz-Santana B."/>
            <person name="Ovrebo C."/>
            <person name="Racz N."/>
            <person name="Riley R."/>
            <person name="Savchenko A."/>
            <person name="Shiryaev A."/>
            <person name="Soop K."/>
            <person name="Spirin V."/>
            <person name="Szebenyi C."/>
            <person name="Tomsovsky M."/>
            <person name="Tulloss R.E."/>
            <person name="Uehling J."/>
            <person name="Grigoriev I.V."/>
            <person name="Vagvolgyi C."/>
            <person name="Papp T."/>
            <person name="Martin F.M."/>
            <person name="Miettinen O."/>
            <person name="Hibbett D.S."/>
            <person name="Nagy L.G."/>
        </authorList>
    </citation>
    <scope>NUCLEOTIDE SEQUENCE [LARGE SCALE GENOMIC DNA]</scope>
    <source>
        <strain evidence="6 7">OMC1185</strain>
    </source>
</reference>
<protein>
    <submittedName>
        <fullName evidence="6">P-loop containing nucleoside triphosphate hydrolase protein</fullName>
    </submittedName>
</protein>
<evidence type="ECO:0000313" key="6">
    <source>
        <dbReference type="EMBL" id="TFK49139.1"/>
    </source>
</evidence>
<dbReference type="PROSITE" id="PS51706">
    <property type="entry name" value="G_ENGB"/>
    <property type="match status" value="1"/>
</dbReference>
<keyword evidence="4" id="KW-0342">GTP-binding</keyword>
<dbReference type="STRING" id="5364.A0A5C3MUH2"/>
<dbReference type="InterPro" id="IPR027417">
    <property type="entry name" value="P-loop_NTPase"/>
</dbReference>
<feature type="domain" description="EngB-type G" evidence="5">
    <location>
        <begin position="50"/>
        <end position="229"/>
    </location>
</feature>
<dbReference type="SUPFAM" id="SSF52540">
    <property type="entry name" value="P-loop containing nucleoside triphosphate hydrolases"/>
    <property type="match status" value="1"/>
</dbReference>
<proteinExistence type="predicted"/>
<dbReference type="GO" id="GO:0046872">
    <property type="term" value="F:metal ion binding"/>
    <property type="evidence" value="ECO:0007669"/>
    <property type="project" value="UniProtKB-KW"/>
</dbReference>
<keyword evidence="1" id="KW-0479">Metal-binding</keyword>
<accession>A0A5C3MUH2</accession>
<gene>
    <name evidence="6" type="ORF">OE88DRAFT_1737339</name>
</gene>
<dbReference type="InterPro" id="IPR030393">
    <property type="entry name" value="G_ENGB_dom"/>
</dbReference>
<dbReference type="EMBL" id="ML213517">
    <property type="protein sequence ID" value="TFK49139.1"/>
    <property type="molecule type" value="Genomic_DNA"/>
</dbReference>
<keyword evidence="2" id="KW-0547">Nucleotide-binding</keyword>
<dbReference type="Gene3D" id="3.40.50.300">
    <property type="entry name" value="P-loop containing nucleotide triphosphate hydrolases"/>
    <property type="match status" value="1"/>
</dbReference>
<dbReference type="Proteomes" id="UP000305948">
    <property type="component" value="Unassembled WGS sequence"/>
</dbReference>
<name>A0A5C3MUH2_9AGAM</name>
<dbReference type="OrthoDB" id="391988at2759"/>
<dbReference type="Pfam" id="PF01926">
    <property type="entry name" value="MMR_HSR1"/>
    <property type="match status" value="1"/>
</dbReference>
<dbReference type="GO" id="GO:0005739">
    <property type="term" value="C:mitochondrion"/>
    <property type="evidence" value="ECO:0007669"/>
    <property type="project" value="TreeGrafter"/>
</dbReference>
<keyword evidence="7" id="KW-1185">Reference proteome</keyword>
<organism evidence="6 7">
    <name type="scientific">Heliocybe sulcata</name>
    <dbReference type="NCBI Taxonomy" id="5364"/>
    <lineage>
        <taxon>Eukaryota</taxon>
        <taxon>Fungi</taxon>
        <taxon>Dikarya</taxon>
        <taxon>Basidiomycota</taxon>
        <taxon>Agaricomycotina</taxon>
        <taxon>Agaricomycetes</taxon>
        <taxon>Gloeophyllales</taxon>
        <taxon>Gloeophyllaceae</taxon>
        <taxon>Heliocybe</taxon>
    </lineage>
</organism>
<evidence type="ECO:0000256" key="1">
    <source>
        <dbReference type="ARBA" id="ARBA00022723"/>
    </source>
</evidence>
<keyword evidence="6" id="KW-0378">Hydrolase</keyword>
<sequence>MLRAAFQTTLVSLPAWGRRANSTVSSVFAHQTADIVGSAYTLEDIPPLHGLPEVAVTGRANVGKSTLLNAVMGRNGLVRTSKKAGHTRSLNFYRVGPGTGNLILVDAPGYGRRGRAEWGKLWDHYVQTRAQLRRVYCLINASHGVEEVDKVVLSDLHETCMKTGGTQLTFQAILTKVDLLPTGKLRQELAKIRKDVRDVAPTCLPPLITGKERFGVDEVRKSIVEACGV</sequence>
<dbReference type="GO" id="GO:0016787">
    <property type="term" value="F:hydrolase activity"/>
    <property type="evidence" value="ECO:0007669"/>
    <property type="project" value="UniProtKB-KW"/>
</dbReference>
<dbReference type="AlphaFoldDB" id="A0A5C3MUH2"/>
<dbReference type="PANTHER" id="PTHR46498:SF1">
    <property type="entry name" value="GTP-BINDING PROTEIN 8"/>
    <property type="match status" value="1"/>
</dbReference>
<evidence type="ECO:0000256" key="3">
    <source>
        <dbReference type="ARBA" id="ARBA00022842"/>
    </source>
</evidence>
<dbReference type="InterPro" id="IPR052279">
    <property type="entry name" value="EngB_GTPase"/>
</dbReference>
<dbReference type="InterPro" id="IPR006073">
    <property type="entry name" value="GTP-bd"/>
</dbReference>
<evidence type="ECO:0000256" key="4">
    <source>
        <dbReference type="ARBA" id="ARBA00023134"/>
    </source>
</evidence>
<dbReference type="PANTHER" id="PTHR46498">
    <property type="entry name" value="GTP-BINDING PROTEIN 8"/>
    <property type="match status" value="1"/>
</dbReference>
<evidence type="ECO:0000256" key="2">
    <source>
        <dbReference type="ARBA" id="ARBA00022741"/>
    </source>
</evidence>